<dbReference type="AlphaFoldDB" id="A0AAN6D9I3"/>
<dbReference type="GO" id="GO:0005789">
    <property type="term" value="C:endoplasmic reticulum membrane"/>
    <property type="evidence" value="ECO:0007669"/>
    <property type="project" value="UniProtKB-SubCell"/>
</dbReference>
<dbReference type="GO" id="GO:0042392">
    <property type="term" value="F:sphingosine-1-phosphate phosphatase activity"/>
    <property type="evidence" value="ECO:0007669"/>
    <property type="project" value="TreeGrafter"/>
</dbReference>
<evidence type="ECO:0000256" key="2">
    <source>
        <dbReference type="ARBA" id="ARBA00022692"/>
    </source>
</evidence>
<feature type="domain" description="Phosphatidic acid phosphatase type 2/haloperoxidase" evidence="9">
    <location>
        <begin position="90"/>
        <end position="211"/>
    </location>
</feature>
<keyword evidence="4" id="KW-0256">Endoplasmic reticulum</keyword>
<dbReference type="GO" id="GO:0006629">
    <property type="term" value="P:lipid metabolic process"/>
    <property type="evidence" value="ECO:0007669"/>
    <property type="project" value="UniProtKB-ARBA"/>
</dbReference>
<evidence type="ECO:0000259" key="9">
    <source>
        <dbReference type="SMART" id="SM00014"/>
    </source>
</evidence>
<gene>
    <name evidence="10" type="ORF">KL933_000862</name>
</gene>
<dbReference type="Pfam" id="PF01569">
    <property type="entry name" value="PAP2"/>
    <property type="match status" value="1"/>
</dbReference>
<dbReference type="PANTHER" id="PTHR14969:SF28">
    <property type="entry name" value="DIHYDROSPHINGOSINE 1-PHOSPHATE PHOSPHATASE LCB3-RELATED"/>
    <property type="match status" value="1"/>
</dbReference>
<evidence type="ECO:0000256" key="5">
    <source>
        <dbReference type="ARBA" id="ARBA00022989"/>
    </source>
</evidence>
<keyword evidence="2 8" id="KW-0812">Transmembrane</keyword>
<dbReference type="InterPro" id="IPR000326">
    <property type="entry name" value="PAP2/HPO"/>
</dbReference>
<feature type="transmembrane region" description="Helical" evidence="8">
    <location>
        <begin position="93"/>
        <end position="113"/>
    </location>
</feature>
<reference evidence="10" key="1">
    <citation type="journal article" date="2021" name="G3 (Bethesda)">
        <title>Genomic diversity, chromosomal rearrangements, and interspecies hybridization in the ogataea polymorpha species complex.</title>
        <authorList>
            <person name="Hanson S.J."/>
            <person name="Cinneide E.O."/>
            <person name="Salzberg L.I."/>
            <person name="Wolfe K.H."/>
            <person name="McGowan J."/>
            <person name="Fitzpatrick D.A."/>
            <person name="Matlin K."/>
        </authorList>
    </citation>
    <scope>NUCLEOTIDE SEQUENCE</scope>
    <source>
        <strain evidence="10">83-405-1</strain>
    </source>
</reference>
<keyword evidence="5 8" id="KW-1133">Transmembrane helix</keyword>
<name>A0AAN6D9I3_9ASCO</name>
<evidence type="ECO:0000256" key="4">
    <source>
        <dbReference type="ARBA" id="ARBA00022824"/>
    </source>
</evidence>
<dbReference type="Gene3D" id="1.20.144.10">
    <property type="entry name" value="Phosphatidic acid phosphatase type 2/haloperoxidase"/>
    <property type="match status" value="1"/>
</dbReference>
<accession>A0AAN6D9I3</accession>
<evidence type="ECO:0000256" key="8">
    <source>
        <dbReference type="SAM" id="Phobius"/>
    </source>
</evidence>
<dbReference type="InterPro" id="IPR036938">
    <property type="entry name" value="PAP2/HPO_sf"/>
</dbReference>
<comment type="similarity">
    <text evidence="7">Belongs to the type 2 lipid phosphate phosphatase family.</text>
</comment>
<evidence type="ECO:0000256" key="1">
    <source>
        <dbReference type="ARBA" id="ARBA00004477"/>
    </source>
</evidence>
<protein>
    <recommendedName>
        <fullName evidence="9">Phosphatidic acid phosphatase type 2/haloperoxidase domain-containing protein</fullName>
    </recommendedName>
</protein>
<evidence type="ECO:0000256" key="3">
    <source>
        <dbReference type="ARBA" id="ARBA00022801"/>
    </source>
</evidence>
<comment type="subcellular location">
    <subcellularLocation>
        <location evidence="1">Endoplasmic reticulum membrane</location>
        <topology evidence="1">Multi-pass membrane protein</topology>
    </subcellularLocation>
</comment>
<feature type="transmembrane region" description="Helical" evidence="8">
    <location>
        <begin position="192"/>
        <end position="213"/>
    </location>
</feature>
<dbReference type="SMART" id="SM00014">
    <property type="entry name" value="acidPPc"/>
    <property type="match status" value="1"/>
</dbReference>
<dbReference type="Proteomes" id="UP000738402">
    <property type="component" value="Unassembled WGS sequence"/>
</dbReference>
<proteinExistence type="inferred from homology"/>
<comment type="caution">
    <text evidence="10">The sequence shown here is derived from an EMBL/GenBank/DDBJ whole genome shotgun (WGS) entry which is preliminary data.</text>
</comment>
<feature type="transmembrane region" description="Helical" evidence="8">
    <location>
        <begin position="257"/>
        <end position="278"/>
    </location>
</feature>
<evidence type="ECO:0000313" key="10">
    <source>
        <dbReference type="EMBL" id="KAG7729782.1"/>
    </source>
</evidence>
<evidence type="ECO:0000256" key="6">
    <source>
        <dbReference type="ARBA" id="ARBA00023136"/>
    </source>
</evidence>
<feature type="transmembrane region" description="Helical" evidence="8">
    <location>
        <begin position="162"/>
        <end position="180"/>
    </location>
</feature>
<dbReference type="CDD" id="cd03388">
    <property type="entry name" value="PAP2_SPPase1"/>
    <property type="match status" value="1"/>
</dbReference>
<evidence type="ECO:0000313" key="11">
    <source>
        <dbReference type="Proteomes" id="UP000738402"/>
    </source>
</evidence>
<evidence type="ECO:0000256" key="7">
    <source>
        <dbReference type="ARBA" id="ARBA00038324"/>
    </source>
</evidence>
<keyword evidence="3" id="KW-0378">Hydrolase</keyword>
<feature type="transmembrane region" description="Helical" evidence="8">
    <location>
        <begin position="225"/>
        <end position="245"/>
    </location>
</feature>
<sequence>MLTDDLTSTSKYDAGLQSEAYYRTRMSAFQFKLRSKLLRLVQRETPLLSKIQKTCYTDWLDIYFTYSANLGSHTFYVLCLPLPVWFGFTYRDLVYVLGLGIFFTGAVKDYLCLPRPRCPPLVRKTMSHYTSQEYGCPSSHSANASAVFSLFSYYILANLDSYTVTTATLLMLALFLYFASMVFGRIYCGMHGIVDVMVGILIGTSTVILRLITKTNWDSFLTSNSVLAPIIAVGVYYALLYFHPLPIDHCPCFEDTVAFIGVLMGLDMGFWLLANSSYKAADMEYHGSCKYSLEQLGYIKTALRLALGISILALWKTLAKPLLTRMFKPIHSRVFASHATKLRNPSDCAALRPRYELPLLVRLGVYSGIAFIAIWMDAIYKYVGLALD</sequence>
<organism evidence="10 11">
    <name type="scientific">Ogataea haglerorum</name>
    <dbReference type="NCBI Taxonomy" id="1937702"/>
    <lineage>
        <taxon>Eukaryota</taxon>
        <taxon>Fungi</taxon>
        <taxon>Dikarya</taxon>
        <taxon>Ascomycota</taxon>
        <taxon>Saccharomycotina</taxon>
        <taxon>Pichiomycetes</taxon>
        <taxon>Pichiales</taxon>
        <taxon>Pichiaceae</taxon>
        <taxon>Ogataea</taxon>
    </lineage>
</organism>
<feature type="transmembrane region" description="Helical" evidence="8">
    <location>
        <begin position="359"/>
        <end position="380"/>
    </location>
</feature>
<keyword evidence="6 8" id="KW-0472">Membrane</keyword>
<dbReference type="PANTHER" id="PTHR14969">
    <property type="entry name" value="SPHINGOSINE-1-PHOSPHATE PHOSPHOHYDROLASE"/>
    <property type="match status" value="1"/>
</dbReference>
<dbReference type="EMBL" id="JAHLUH010000002">
    <property type="protein sequence ID" value="KAG7729782.1"/>
    <property type="molecule type" value="Genomic_DNA"/>
</dbReference>
<dbReference type="SUPFAM" id="SSF48317">
    <property type="entry name" value="Acid phosphatase/Vanadium-dependent haloperoxidase"/>
    <property type="match status" value="1"/>
</dbReference>